<evidence type="ECO:0000313" key="3">
    <source>
        <dbReference type="Proteomes" id="UP000606974"/>
    </source>
</evidence>
<sequence length="57" mass="6520">MLPSYESDPRQISSTISRHHYHQEQTSQDVEAVSTTSTHLKDHTSTRIIYFSAETPS</sequence>
<keyword evidence="3" id="KW-1185">Reference proteome</keyword>
<dbReference type="EMBL" id="JAACFV010000043">
    <property type="protein sequence ID" value="KAF7509252.1"/>
    <property type="molecule type" value="Genomic_DNA"/>
</dbReference>
<accession>A0A8H7AJS6</accession>
<dbReference type="AlphaFoldDB" id="A0A8H7AJS6"/>
<comment type="caution">
    <text evidence="2">The sequence shown here is derived from an EMBL/GenBank/DDBJ whole genome shotgun (WGS) entry which is preliminary data.</text>
</comment>
<feature type="compositionally biased region" description="Polar residues" evidence="1">
    <location>
        <begin position="24"/>
        <end position="38"/>
    </location>
</feature>
<gene>
    <name evidence="2" type="ORF">GJ744_008146</name>
</gene>
<organism evidence="2 3">
    <name type="scientific">Endocarpon pusillum</name>
    <dbReference type="NCBI Taxonomy" id="364733"/>
    <lineage>
        <taxon>Eukaryota</taxon>
        <taxon>Fungi</taxon>
        <taxon>Dikarya</taxon>
        <taxon>Ascomycota</taxon>
        <taxon>Pezizomycotina</taxon>
        <taxon>Eurotiomycetes</taxon>
        <taxon>Chaetothyriomycetidae</taxon>
        <taxon>Verrucariales</taxon>
        <taxon>Verrucariaceae</taxon>
        <taxon>Endocarpon</taxon>
    </lineage>
</organism>
<reference evidence="2" key="1">
    <citation type="submission" date="2020-02" db="EMBL/GenBank/DDBJ databases">
        <authorList>
            <person name="Palmer J.M."/>
        </authorList>
    </citation>
    <scope>NUCLEOTIDE SEQUENCE</scope>
    <source>
        <strain evidence="2">EPUS1.4</strain>
        <tissue evidence="2">Thallus</tissue>
    </source>
</reference>
<dbReference type="Proteomes" id="UP000606974">
    <property type="component" value="Unassembled WGS sequence"/>
</dbReference>
<protein>
    <submittedName>
        <fullName evidence="2">Uncharacterized protein</fullName>
    </submittedName>
</protein>
<evidence type="ECO:0000313" key="2">
    <source>
        <dbReference type="EMBL" id="KAF7509252.1"/>
    </source>
</evidence>
<proteinExistence type="predicted"/>
<name>A0A8H7AJS6_9EURO</name>
<feature type="region of interest" description="Disordered" evidence="1">
    <location>
        <begin position="1"/>
        <end position="39"/>
    </location>
</feature>
<evidence type="ECO:0000256" key="1">
    <source>
        <dbReference type="SAM" id="MobiDB-lite"/>
    </source>
</evidence>